<dbReference type="EMBL" id="CACSLK010027773">
    <property type="protein sequence ID" value="CAA0828988.1"/>
    <property type="molecule type" value="Genomic_DNA"/>
</dbReference>
<keyword evidence="2" id="KW-0808">Transferase</keyword>
<feature type="non-terminal residue" evidence="9">
    <location>
        <position position="647"/>
    </location>
</feature>
<sequence>VSRCLEALSISTVSSCDPLEVSLASGKIIISDSLVCDLPVTIGGRVLEADVYVIDMRDFDVILGMDWLIRYRADIQCQEREVTLYPISDQPVVFFGVSSRTVPRVISSMQARKSLSKVSIFCEYLDVFPDDLHGGPPDRQVEFTIDLVPGAGPISKAPYRMAPKEIQELKAQIQELLKLGFIRPSVSPWCAPILFVKKKDGSMHMCIDYRELNALTVKNKYPLPRIEDLFDQLRGASVLSKIDLRSGYHQLKIRELDISKTAFRTRYCHYEFVVMPFGLSNALAIFMDLMNRVFHPFLDQFVIVFIDDILVYSRDIDQHKEHLRIVLETLRREKLYAKFSKCEFWLNRVAFLGHIVKARGIEVDPSKIEAVSKWDTPRSAADVRSFLGLAEYYRRFIEGISKIAQPLTNLTKKAMRFDWSPQCEESFQELKRRLTTAPVLSIPDPTLEFTIYSDASKMGLGCVLMQQGKVVAYASRQLKPHEQNYPTHDLELAVVVHTLKIWRHYLYGGKCEIFTDHKSLKYIFTQKELNMRQRRWLELVKDYDCTISYHPGKPNVVVDALSRRSYGQLSCLFTKQNVLLREFERLQLEAVESTSAAGGMLASLVVGPTLRERIVAEKSNDRFLCRMRELSEAGRIGGFAVASDGAL</sequence>
<evidence type="ECO:0000313" key="9">
    <source>
        <dbReference type="EMBL" id="CAA0828988.1"/>
    </source>
</evidence>
<dbReference type="EC" id="2.7.7.49" evidence="1"/>
<dbReference type="Pfam" id="PF17917">
    <property type="entry name" value="RT_RNaseH"/>
    <property type="match status" value="1"/>
</dbReference>
<feature type="domain" description="Reverse transcriptase" evidence="8">
    <location>
        <begin position="177"/>
        <end position="356"/>
    </location>
</feature>
<proteinExistence type="predicted"/>
<dbReference type="PROSITE" id="PS50878">
    <property type="entry name" value="RT_POL"/>
    <property type="match status" value="1"/>
</dbReference>
<dbReference type="InterPro" id="IPR041373">
    <property type="entry name" value="RT_RNaseH"/>
</dbReference>
<name>A0A9N7NFD3_STRHE</name>
<dbReference type="GO" id="GO:0004519">
    <property type="term" value="F:endonuclease activity"/>
    <property type="evidence" value="ECO:0007669"/>
    <property type="project" value="UniProtKB-KW"/>
</dbReference>
<evidence type="ECO:0000256" key="7">
    <source>
        <dbReference type="ARBA" id="ARBA00022918"/>
    </source>
</evidence>
<dbReference type="InterPro" id="IPR050951">
    <property type="entry name" value="Retrovirus_Pol_polyprotein"/>
</dbReference>
<dbReference type="PANTHER" id="PTHR37984:SF5">
    <property type="entry name" value="PROTEIN NYNRIN-LIKE"/>
    <property type="match status" value="1"/>
</dbReference>
<comment type="caution">
    <text evidence="9">The sequence shown here is derived from an EMBL/GenBank/DDBJ whole genome shotgun (WGS) entry which is preliminary data.</text>
</comment>
<dbReference type="GO" id="GO:0003964">
    <property type="term" value="F:RNA-directed DNA polymerase activity"/>
    <property type="evidence" value="ECO:0007669"/>
    <property type="project" value="UniProtKB-KW"/>
</dbReference>
<evidence type="ECO:0000256" key="5">
    <source>
        <dbReference type="ARBA" id="ARBA00022759"/>
    </source>
</evidence>
<evidence type="ECO:0000256" key="3">
    <source>
        <dbReference type="ARBA" id="ARBA00022695"/>
    </source>
</evidence>
<evidence type="ECO:0000256" key="2">
    <source>
        <dbReference type="ARBA" id="ARBA00022679"/>
    </source>
</evidence>
<accession>A0A9N7NFD3</accession>
<dbReference type="PANTHER" id="PTHR37984">
    <property type="entry name" value="PROTEIN CBG26694"/>
    <property type="match status" value="1"/>
</dbReference>
<keyword evidence="7" id="KW-0695">RNA-directed DNA polymerase</keyword>
<dbReference type="InterPro" id="IPR000477">
    <property type="entry name" value="RT_dom"/>
</dbReference>
<keyword evidence="6" id="KW-0378">Hydrolase</keyword>
<evidence type="ECO:0000313" key="10">
    <source>
        <dbReference type="Proteomes" id="UP001153555"/>
    </source>
</evidence>
<reference evidence="9" key="1">
    <citation type="submission" date="2019-12" db="EMBL/GenBank/DDBJ databases">
        <authorList>
            <person name="Scholes J."/>
        </authorList>
    </citation>
    <scope>NUCLEOTIDE SEQUENCE</scope>
</reference>
<dbReference type="Proteomes" id="UP001153555">
    <property type="component" value="Unassembled WGS sequence"/>
</dbReference>
<dbReference type="AlphaFoldDB" id="A0A9N7NFD3"/>
<dbReference type="CDD" id="cd09274">
    <property type="entry name" value="RNase_HI_RT_Ty3"/>
    <property type="match status" value="1"/>
</dbReference>
<gene>
    <name evidence="9" type="ORF">SHERM_24581</name>
</gene>
<protein>
    <recommendedName>
        <fullName evidence="1">RNA-directed DNA polymerase</fullName>
        <ecNumber evidence="1">2.7.7.49</ecNumber>
    </recommendedName>
</protein>
<dbReference type="InterPro" id="IPR043502">
    <property type="entry name" value="DNA/RNA_pol_sf"/>
</dbReference>
<evidence type="ECO:0000256" key="6">
    <source>
        <dbReference type="ARBA" id="ARBA00022801"/>
    </source>
</evidence>
<dbReference type="Pfam" id="PF00078">
    <property type="entry name" value="RVT_1"/>
    <property type="match status" value="1"/>
</dbReference>
<organism evidence="9 10">
    <name type="scientific">Striga hermonthica</name>
    <name type="common">Purple witchweed</name>
    <name type="synonym">Buchnera hermonthica</name>
    <dbReference type="NCBI Taxonomy" id="68872"/>
    <lineage>
        <taxon>Eukaryota</taxon>
        <taxon>Viridiplantae</taxon>
        <taxon>Streptophyta</taxon>
        <taxon>Embryophyta</taxon>
        <taxon>Tracheophyta</taxon>
        <taxon>Spermatophyta</taxon>
        <taxon>Magnoliopsida</taxon>
        <taxon>eudicotyledons</taxon>
        <taxon>Gunneridae</taxon>
        <taxon>Pentapetalae</taxon>
        <taxon>asterids</taxon>
        <taxon>lamiids</taxon>
        <taxon>Lamiales</taxon>
        <taxon>Orobanchaceae</taxon>
        <taxon>Buchnereae</taxon>
        <taxon>Striga</taxon>
    </lineage>
</organism>
<keyword evidence="10" id="KW-1185">Reference proteome</keyword>
<evidence type="ECO:0000256" key="1">
    <source>
        <dbReference type="ARBA" id="ARBA00012493"/>
    </source>
</evidence>
<dbReference type="OrthoDB" id="1685174at2759"/>
<keyword evidence="4" id="KW-0540">Nuclease</keyword>
<evidence type="ECO:0000259" key="8">
    <source>
        <dbReference type="PROSITE" id="PS50878"/>
    </source>
</evidence>
<dbReference type="InterPro" id="IPR043128">
    <property type="entry name" value="Rev_trsase/Diguanyl_cyclase"/>
</dbReference>
<dbReference type="CDD" id="cd01647">
    <property type="entry name" value="RT_LTR"/>
    <property type="match status" value="1"/>
</dbReference>
<dbReference type="GO" id="GO:0016787">
    <property type="term" value="F:hydrolase activity"/>
    <property type="evidence" value="ECO:0007669"/>
    <property type="project" value="UniProtKB-KW"/>
</dbReference>
<dbReference type="FunFam" id="3.30.70.270:FF:000020">
    <property type="entry name" value="Transposon Tf2-6 polyprotein-like Protein"/>
    <property type="match status" value="1"/>
</dbReference>
<dbReference type="Gene3D" id="2.40.70.10">
    <property type="entry name" value="Acid Proteases"/>
    <property type="match status" value="1"/>
</dbReference>
<dbReference type="Pfam" id="PF08284">
    <property type="entry name" value="RVP_2"/>
    <property type="match status" value="1"/>
</dbReference>
<dbReference type="Gene3D" id="3.10.10.10">
    <property type="entry name" value="HIV Type 1 Reverse Transcriptase, subunit A, domain 1"/>
    <property type="match status" value="1"/>
</dbReference>
<keyword evidence="3" id="KW-0548">Nucleotidyltransferase</keyword>
<keyword evidence="5" id="KW-0255">Endonuclease</keyword>
<dbReference type="SUPFAM" id="SSF56672">
    <property type="entry name" value="DNA/RNA polymerases"/>
    <property type="match status" value="1"/>
</dbReference>
<dbReference type="Gene3D" id="3.30.70.270">
    <property type="match status" value="2"/>
</dbReference>
<dbReference type="InterPro" id="IPR021109">
    <property type="entry name" value="Peptidase_aspartic_dom_sf"/>
</dbReference>
<dbReference type="FunFam" id="3.10.20.370:FF:000001">
    <property type="entry name" value="Retrovirus-related Pol polyprotein from transposon 17.6-like protein"/>
    <property type="match status" value="1"/>
</dbReference>
<feature type="non-terminal residue" evidence="9">
    <location>
        <position position="1"/>
    </location>
</feature>
<evidence type="ECO:0000256" key="4">
    <source>
        <dbReference type="ARBA" id="ARBA00022722"/>
    </source>
</evidence>
<dbReference type="CDD" id="cd00303">
    <property type="entry name" value="retropepsin_like"/>
    <property type="match status" value="1"/>
</dbReference>